<sequence>MATVDLPSCSVDWCSNTIHTYRYRRGVPQLRATTSPFKVCACPALEGDSDIAGIGVITAFIAAAGLSIISTGLCLLLSRRAHGDKSHPDYALYEEAAATARAKDPDCHVLDEPPRPFNALDRFTRNWACRYAQRFVRQLNGNPTILGACFYDVVLALGDQQIVTGIAMMAAALIRIPDRDKPLSTYHFVVISDLVWFSSNAHLLALTVIRSYDDSAKPGTVERLERARRKKSAKAVRAVRAALMAWLAGLLVWASVWQGDENLYDRFQCPAACLKSSDDGKGGEPKKWMVVNIFYVVYNYPVALFMLSRRLRQWWVDRASLRIHRIAFLDDLGDRVVRGLRSVLMRVDLPAGRTLSVSAALGASIWRARPISFLIRWIPHCLWTILSSELLGFVEVVVWFSLGLWWVRGDRDYGHKLMDEAQRQTEDSWGFGQLVPWFLLVLPFMQFFESYATYSYEEACEKELKERRKI</sequence>
<evidence type="ECO:0000313" key="2">
    <source>
        <dbReference type="EMBL" id="KAK0651134.1"/>
    </source>
</evidence>
<dbReference type="Proteomes" id="UP001174936">
    <property type="component" value="Unassembled WGS sequence"/>
</dbReference>
<dbReference type="InterPro" id="IPR053018">
    <property type="entry name" value="Elsinochrome_Biosynth-Asso"/>
</dbReference>
<dbReference type="EMBL" id="JAULSV010000002">
    <property type="protein sequence ID" value="KAK0651134.1"/>
    <property type="molecule type" value="Genomic_DNA"/>
</dbReference>
<evidence type="ECO:0000313" key="3">
    <source>
        <dbReference type="Proteomes" id="UP001174936"/>
    </source>
</evidence>
<accession>A0AA39YEF0</accession>
<proteinExistence type="predicted"/>
<keyword evidence="1" id="KW-0472">Membrane</keyword>
<reference evidence="2" key="1">
    <citation type="submission" date="2023-06" db="EMBL/GenBank/DDBJ databases">
        <title>Genome-scale phylogeny and comparative genomics of the fungal order Sordariales.</title>
        <authorList>
            <consortium name="Lawrence Berkeley National Laboratory"/>
            <person name="Hensen N."/>
            <person name="Bonometti L."/>
            <person name="Westerberg I."/>
            <person name="Brannstrom I.O."/>
            <person name="Guillou S."/>
            <person name="Cros-Aarteil S."/>
            <person name="Calhoun S."/>
            <person name="Haridas S."/>
            <person name="Kuo A."/>
            <person name="Mondo S."/>
            <person name="Pangilinan J."/>
            <person name="Riley R."/>
            <person name="Labutti K."/>
            <person name="Andreopoulos B."/>
            <person name="Lipzen A."/>
            <person name="Chen C."/>
            <person name="Yanf M."/>
            <person name="Daum C."/>
            <person name="Ng V."/>
            <person name="Clum A."/>
            <person name="Steindorff A."/>
            <person name="Ohm R."/>
            <person name="Martin F."/>
            <person name="Silar P."/>
            <person name="Natvig D."/>
            <person name="Lalanne C."/>
            <person name="Gautier V."/>
            <person name="Ament-Velasquez S.L."/>
            <person name="Kruys A."/>
            <person name="Hutchinson M.I."/>
            <person name="Powell A.J."/>
            <person name="Barry K."/>
            <person name="Miller A.N."/>
            <person name="Grigoriev I.V."/>
            <person name="Debuchy R."/>
            <person name="Gladieux P."/>
            <person name="Thoren M.H."/>
            <person name="Johannesson H."/>
        </authorList>
    </citation>
    <scope>NUCLEOTIDE SEQUENCE</scope>
    <source>
        <strain evidence="2">SMH2532-1</strain>
    </source>
</reference>
<feature type="transmembrane region" description="Helical" evidence="1">
    <location>
        <begin position="51"/>
        <end position="77"/>
    </location>
</feature>
<dbReference type="AlphaFoldDB" id="A0AA39YEF0"/>
<feature type="transmembrane region" description="Helical" evidence="1">
    <location>
        <begin position="428"/>
        <end position="448"/>
    </location>
</feature>
<organism evidence="2 3">
    <name type="scientific">Cercophora newfieldiana</name>
    <dbReference type="NCBI Taxonomy" id="92897"/>
    <lineage>
        <taxon>Eukaryota</taxon>
        <taxon>Fungi</taxon>
        <taxon>Dikarya</taxon>
        <taxon>Ascomycota</taxon>
        <taxon>Pezizomycotina</taxon>
        <taxon>Sordariomycetes</taxon>
        <taxon>Sordariomycetidae</taxon>
        <taxon>Sordariales</taxon>
        <taxon>Lasiosphaeriaceae</taxon>
        <taxon>Cercophora</taxon>
    </lineage>
</organism>
<keyword evidence="1" id="KW-0812">Transmembrane</keyword>
<evidence type="ECO:0000256" key="1">
    <source>
        <dbReference type="SAM" id="Phobius"/>
    </source>
</evidence>
<name>A0AA39YEF0_9PEZI</name>
<keyword evidence="3" id="KW-1185">Reference proteome</keyword>
<feature type="transmembrane region" description="Helical" evidence="1">
    <location>
        <begin position="238"/>
        <end position="257"/>
    </location>
</feature>
<feature type="transmembrane region" description="Helical" evidence="1">
    <location>
        <begin position="390"/>
        <end position="407"/>
    </location>
</feature>
<comment type="caution">
    <text evidence="2">The sequence shown here is derived from an EMBL/GenBank/DDBJ whole genome shotgun (WGS) entry which is preliminary data.</text>
</comment>
<dbReference type="PANTHER" id="PTHR37577">
    <property type="entry name" value="INTEGRAL MEMBRANE PROTEIN"/>
    <property type="match status" value="1"/>
</dbReference>
<keyword evidence="1" id="KW-1133">Transmembrane helix</keyword>
<protein>
    <submittedName>
        <fullName evidence="2">Uncharacterized protein</fullName>
    </submittedName>
</protein>
<gene>
    <name evidence="2" type="ORF">B0T16DRAFT_442686</name>
</gene>
<dbReference type="PANTHER" id="PTHR37577:SF1">
    <property type="entry name" value="INTEGRAL MEMBRANE PROTEIN"/>
    <property type="match status" value="1"/>
</dbReference>
<feature type="transmembrane region" description="Helical" evidence="1">
    <location>
        <begin position="288"/>
        <end position="308"/>
    </location>
</feature>